<dbReference type="RefSeq" id="WP_308449112.1">
    <property type="nucleotide sequence ID" value="NZ_JAJEQC010000005.1"/>
</dbReference>
<dbReference type="CDD" id="cd02553">
    <property type="entry name" value="PseudoU_synth_RsuA"/>
    <property type="match status" value="1"/>
</dbReference>
<evidence type="ECO:0000313" key="8">
    <source>
        <dbReference type="Proteomes" id="UP001199424"/>
    </source>
</evidence>
<dbReference type="Pfam" id="PF00849">
    <property type="entry name" value="PseudoU_synth_2"/>
    <property type="match status" value="1"/>
</dbReference>
<dbReference type="AlphaFoldDB" id="A0AAE3ALF1"/>
<proteinExistence type="inferred from homology"/>
<feature type="domain" description="RNA-binding S4" evidence="6">
    <location>
        <begin position="1"/>
        <end position="60"/>
    </location>
</feature>
<dbReference type="InterPro" id="IPR036986">
    <property type="entry name" value="S4_RNA-bd_sf"/>
</dbReference>
<dbReference type="Gene3D" id="3.10.290.10">
    <property type="entry name" value="RNA-binding S4 domain"/>
    <property type="match status" value="1"/>
</dbReference>
<dbReference type="PROSITE" id="PS01149">
    <property type="entry name" value="PSI_RSU"/>
    <property type="match status" value="1"/>
</dbReference>
<dbReference type="GO" id="GO:0003723">
    <property type="term" value="F:RNA binding"/>
    <property type="evidence" value="ECO:0007669"/>
    <property type="project" value="UniProtKB-KW"/>
</dbReference>
<dbReference type="InterPro" id="IPR050343">
    <property type="entry name" value="RsuA_PseudoU_synthase"/>
</dbReference>
<dbReference type="SMART" id="SM00363">
    <property type="entry name" value="S4"/>
    <property type="match status" value="1"/>
</dbReference>
<dbReference type="InterPro" id="IPR042092">
    <property type="entry name" value="PsdUridine_s_RsuA/RluB/E/F_cat"/>
</dbReference>
<evidence type="ECO:0000256" key="4">
    <source>
        <dbReference type="PROSITE-ProRule" id="PRU00182"/>
    </source>
</evidence>
<evidence type="ECO:0000256" key="1">
    <source>
        <dbReference type="ARBA" id="ARBA00008348"/>
    </source>
</evidence>
<evidence type="ECO:0000259" key="6">
    <source>
        <dbReference type="SMART" id="SM00363"/>
    </source>
</evidence>
<evidence type="ECO:0000256" key="2">
    <source>
        <dbReference type="ARBA" id="ARBA00022884"/>
    </source>
</evidence>
<dbReference type="InterPro" id="IPR018496">
    <property type="entry name" value="PsdUridine_synth_RsuA/RluB_CS"/>
</dbReference>
<dbReference type="SUPFAM" id="SSF55120">
    <property type="entry name" value="Pseudouridine synthase"/>
    <property type="match status" value="1"/>
</dbReference>
<dbReference type="EMBL" id="JAJEQC010000005">
    <property type="protein sequence ID" value="MCC2136718.1"/>
    <property type="molecule type" value="Genomic_DNA"/>
</dbReference>
<dbReference type="InterPro" id="IPR020103">
    <property type="entry name" value="PsdUridine_synth_cat_dom_sf"/>
</dbReference>
<dbReference type="EC" id="5.4.99.-" evidence="5"/>
<dbReference type="PROSITE" id="PS50889">
    <property type="entry name" value="S4"/>
    <property type="match status" value="1"/>
</dbReference>
<keyword evidence="8" id="KW-1185">Reference proteome</keyword>
<keyword evidence="2 4" id="KW-0694">RNA-binding</keyword>
<keyword evidence="3 5" id="KW-0413">Isomerase</keyword>
<dbReference type="PANTHER" id="PTHR47683:SF4">
    <property type="entry name" value="PSEUDOURIDINE SYNTHASE"/>
    <property type="match status" value="1"/>
</dbReference>
<dbReference type="CDD" id="cd00165">
    <property type="entry name" value="S4"/>
    <property type="match status" value="1"/>
</dbReference>
<protein>
    <recommendedName>
        <fullName evidence="5">Pseudouridine synthase</fullName>
        <ecNumber evidence="5">5.4.99.-</ecNumber>
    </recommendedName>
</protein>
<dbReference type="GO" id="GO:0120159">
    <property type="term" value="F:rRNA pseudouridine synthase activity"/>
    <property type="evidence" value="ECO:0007669"/>
    <property type="project" value="UniProtKB-ARBA"/>
</dbReference>
<dbReference type="Gene3D" id="3.30.70.1560">
    <property type="entry name" value="Alpha-L RNA-binding motif"/>
    <property type="match status" value="1"/>
</dbReference>
<sequence>MRLDKFLSNENIGSRKAVGTLVRSGAVAVNGQAVRKSDIQIDPEKDEITVNGKPVRYSAFVYIMLYKPSGVLTATRDSRAETVLDLLPPELKRRDLFPAGRLDKDTTGLLVLTNDGEYAHRMLAPKSHVWKRYRATLDLPAEESDIARFAAGIKSGENEFAPAVLEISKDDPHIAWTEIREGKFHQVKRMFSACGKTVTALHRESIGALTLDPTLTPGEAKILDPNAAALVFEKPAQII</sequence>
<dbReference type="InterPro" id="IPR002942">
    <property type="entry name" value="S4_RNA-bd"/>
</dbReference>
<dbReference type="Proteomes" id="UP001199424">
    <property type="component" value="Unassembled WGS sequence"/>
</dbReference>
<dbReference type="GO" id="GO:0000455">
    <property type="term" value="P:enzyme-directed rRNA pseudouridine synthesis"/>
    <property type="evidence" value="ECO:0007669"/>
    <property type="project" value="UniProtKB-ARBA"/>
</dbReference>
<evidence type="ECO:0000256" key="5">
    <source>
        <dbReference type="RuleBase" id="RU003887"/>
    </source>
</evidence>
<gene>
    <name evidence="7" type="ORF">LKD31_06775</name>
</gene>
<evidence type="ECO:0000313" key="7">
    <source>
        <dbReference type="EMBL" id="MCC2136718.1"/>
    </source>
</evidence>
<dbReference type="NCBIfam" id="TIGR00093">
    <property type="entry name" value="pseudouridine synthase"/>
    <property type="match status" value="1"/>
</dbReference>
<reference evidence="7" key="1">
    <citation type="submission" date="2021-10" db="EMBL/GenBank/DDBJ databases">
        <title>Anaerobic single-cell dispensing facilitates the cultivation of human gut bacteria.</title>
        <authorList>
            <person name="Afrizal A."/>
        </authorList>
    </citation>
    <scope>NUCLEOTIDE SEQUENCE</scope>
    <source>
        <strain evidence="7">CLA-AA-H250</strain>
    </source>
</reference>
<dbReference type="InterPro" id="IPR006145">
    <property type="entry name" value="PsdUridine_synth_RsuA/RluA"/>
</dbReference>
<dbReference type="SUPFAM" id="SSF55174">
    <property type="entry name" value="Alpha-L RNA-binding motif"/>
    <property type="match status" value="1"/>
</dbReference>
<accession>A0AAE3ALF1</accession>
<comment type="caution">
    <text evidence="7">The sequence shown here is derived from an EMBL/GenBank/DDBJ whole genome shotgun (WGS) entry which is preliminary data.</text>
</comment>
<dbReference type="Gene3D" id="3.30.70.580">
    <property type="entry name" value="Pseudouridine synthase I, catalytic domain, N-terminal subdomain"/>
    <property type="match status" value="1"/>
</dbReference>
<dbReference type="PANTHER" id="PTHR47683">
    <property type="entry name" value="PSEUDOURIDINE SYNTHASE FAMILY PROTEIN-RELATED"/>
    <property type="match status" value="1"/>
</dbReference>
<name>A0AAE3ALF1_9FIRM</name>
<dbReference type="InterPro" id="IPR020094">
    <property type="entry name" value="TruA/RsuA/RluB/E/F_N"/>
</dbReference>
<organism evidence="7 8">
    <name type="scientific">Hominenteromicrobium mulieris</name>
    <dbReference type="NCBI Taxonomy" id="2885357"/>
    <lineage>
        <taxon>Bacteria</taxon>
        <taxon>Bacillati</taxon>
        <taxon>Bacillota</taxon>
        <taxon>Clostridia</taxon>
        <taxon>Eubacteriales</taxon>
        <taxon>Oscillospiraceae</taxon>
        <taxon>Hominenteromicrobium</taxon>
    </lineage>
</organism>
<dbReference type="InterPro" id="IPR000748">
    <property type="entry name" value="PsdUridine_synth_RsuA/RluB/E/F"/>
</dbReference>
<evidence type="ECO:0000256" key="3">
    <source>
        <dbReference type="ARBA" id="ARBA00023235"/>
    </source>
</evidence>
<comment type="similarity">
    <text evidence="1 5">Belongs to the pseudouridine synthase RsuA family.</text>
</comment>
<dbReference type="Pfam" id="PF01479">
    <property type="entry name" value="S4"/>
    <property type="match status" value="1"/>
</dbReference>